<dbReference type="Proteomes" id="UP001163821">
    <property type="component" value="Unassembled WGS sequence"/>
</dbReference>
<dbReference type="AlphaFoldDB" id="A0AA42CAA1"/>
<gene>
    <name evidence="1" type="ORF">N2K84_10770</name>
</gene>
<organism evidence="1 2">
    <name type="scientific">Gaoshiqia sediminis</name>
    <dbReference type="NCBI Taxonomy" id="2986998"/>
    <lineage>
        <taxon>Bacteria</taxon>
        <taxon>Pseudomonadati</taxon>
        <taxon>Bacteroidota</taxon>
        <taxon>Bacteroidia</taxon>
        <taxon>Marinilabiliales</taxon>
        <taxon>Prolixibacteraceae</taxon>
        <taxon>Gaoshiqia</taxon>
    </lineage>
</organism>
<dbReference type="GO" id="GO:0016740">
    <property type="term" value="F:transferase activity"/>
    <property type="evidence" value="ECO:0007669"/>
    <property type="project" value="UniProtKB-KW"/>
</dbReference>
<keyword evidence="2" id="KW-1185">Reference proteome</keyword>
<proteinExistence type="predicted"/>
<dbReference type="EMBL" id="JAPAAF010000013">
    <property type="protein sequence ID" value="MCW0483215.1"/>
    <property type="molecule type" value="Genomic_DNA"/>
</dbReference>
<protein>
    <submittedName>
        <fullName evidence="1">Glycosyl transferase</fullName>
    </submittedName>
</protein>
<sequence>MQNKRLKILYAIQGTGNGHLARATEIVPLLKQMADTDVLVSGIQGDIQLPFRVDYQLYGISFIFGKKGGVSIRETLMKLKPWRFLRDLMKLPVHKYDLVLCDFEPVSAWACRLKGKPCIGLSHQNAVLHPLAPKPKKTDWSGRFILKHYAPAKAKYGFHFSSLDENNFTPVIRPAIRQARPTDKGHYTVYLPAYSNEEIETALSAFPQIRWEVFSKHSRETYQKGHILFRPVSLDGFSESFVNCRGILCTAGFETPAEAIYMGKKLCVIPMKNQYEQACNAAFLESMGIPVLPSLQGQTEAIGRWLKKPVALKINYPDETAAILKRTILNQLEKSGGKVEVNQLLTETSTTKNVIHRKSEKLLSAL</sequence>
<dbReference type="Pfam" id="PF13528">
    <property type="entry name" value="Glyco_trans_1_3"/>
    <property type="match status" value="1"/>
</dbReference>
<keyword evidence="1" id="KW-0808">Transferase</keyword>
<dbReference type="RefSeq" id="WP_282591817.1">
    <property type="nucleotide sequence ID" value="NZ_JAPAAF010000013.1"/>
</dbReference>
<evidence type="ECO:0000313" key="2">
    <source>
        <dbReference type="Proteomes" id="UP001163821"/>
    </source>
</evidence>
<comment type="caution">
    <text evidence="1">The sequence shown here is derived from an EMBL/GenBank/DDBJ whole genome shotgun (WGS) entry which is preliminary data.</text>
</comment>
<accession>A0AA42CAA1</accession>
<dbReference type="SUPFAM" id="SSF53756">
    <property type="entry name" value="UDP-Glycosyltransferase/glycogen phosphorylase"/>
    <property type="match status" value="1"/>
</dbReference>
<name>A0AA42CAA1_9BACT</name>
<evidence type="ECO:0000313" key="1">
    <source>
        <dbReference type="EMBL" id="MCW0483215.1"/>
    </source>
</evidence>
<reference evidence="1" key="1">
    <citation type="submission" date="2022-10" db="EMBL/GenBank/DDBJ databases">
        <title>Gaoshiqiia sediminis gen. nov., sp. nov., isolated from coastal sediment.</title>
        <authorList>
            <person name="Yu W.X."/>
            <person name="Mu D.S."/>
            <person name="Du J.Z."/>
            <person name="Liang Y.Q."/>
        </authorList>
    </citation>
    <scope>NUCLEOTIDE SEQUENCE</scope>
    <source>
        <strain evidence="1">A06</strain>
    </source>
</reference>